<name>A0A0E9SJ58_ANGAN</name>
<protein>
    <submittedName>
        <fullName evidence="1">Uncharacterized protein</fullName>
    </submittedName>
</protein>
<sequence length="49" mass="5946">MNYSRSFAVLKARFQNVALWYRVPLRYRSLARSITEHSRLPLWNLLTCF</sequence>
<dbReference type="EMBL" id="GBXM01067325">
    <property type="protein sequence ID" value="JAH41252.1"/>
    <property type="molecule type" value="Transcribed_RNA"/>
</dbReference>
<evidence type="ECO:0000313" key="1">
    <source>
        <dbReference type="EMBL" id="JAH41252.1"/>
    </source>
</evidence>
<reference evidence="1" key="1">
    <citation type="submission" date="2014-11" db="EMBL/GenBank/DDBJ databases">
        <authorList>
            <person name="Amaro Gonzalez C."/>
        </authorList>
    </citation>
    <scope>NUCLEOTIDE SEQUENCE</scope>
</reference>
<organism evidence="1">
    <name type="scientific">Anguilla anguilla</name>
    <name type="common">European freshwater eel</name>
    <name type="synonym">Muraena anguilla</name>
    <dbReference type="NCBI Taxonomy" id="7936"/>
    <lineage>
        <taxon>Eukaryota</taxon>
        <taxon>Metazoa</taxon>
        <taxon>Chordata</taxon>
        <taxon>Craniata</taxon>
        <taxon>Vertebrata</taxon>
        <taxon>Euteleostomi</taxon>
        <taxon>Actinopterygii</taxon>
        <taxon>Neopterygii</taxon>
        <taxon>Teleostei</taxon>
        <taxon>Anguilliformes</taxon>
        <taxon>Anguillidae</taxon>
        <taxon>Anguilla</taxon>
    </lineage>
</organism>
<dbReference type="AlphaFoldDB" id="A0A0E9SJ58"/>
<proteinExistence type="predicted"/>
<accession>A0A0E9SJ58</accession>
<reference evidence="1" key="2">
    <citation type="journal article" date="2015" name="Fish Shellfish Immunol.">
        <title>Early steps in the European eel (Anguilla anguilla)-Vibrio vulnificus interaction in the gills: Role of the RtxA13 toxin.</title>
        <authorList>
            <person name="Callol A."/>
            <person name="Pajuelo D."/>
            <person name="Ebbesson L."/>
            <person name="Teles M."/>
            <person name="MacKenzie S."/>
            <person name="Amaro C."/>
        </authorList>
    </citation>
    <scope>NUCLEOTIDE SEQUENCE</scope>
</reference>